<evidence type="ECO:0000259" key="4">
    <source>
        <dbReference type="PROSITE" id="PS50949"/>
    </source>
</evidence>
<keyword evidence="2" id="KW-0238">DNA-binding</keyword>
<keyword evidence="1" id="KW-0805">Transcription regulation</keyword>
<dbReference type="Pfam" id="PF00392">
    <property type="entry name" value="GntR"/>
    <property type="match status" value="1"/>
</dbReference>
<keyword evidence="3" id="KW-0804">Transcription</keyword>
<dbReference type="SUPFAM" id="SSF46785">
    <property type="entry name" value="Winged helix' DNA-binding domain"/>
    <property type="match status" value="1"/>
</dbReference>
<accession>A0A9X2XVU0</accession>
<evidence type="ECO:0000256" key="1">
    <source>
        <dbReference type="ARBA" id="ARBA00023015"/>
    </source>
</evidence>
<dbReference type="Gene3D" id="3.40.50.2300">
    <property type="match status" value="2"/>
</dbReference>
<organism evidence="5 6">
    <name type="scientific">Paraflavisolibacter caeni</name>
    <dbReference type="NCBI Taxonomy" id="2982496"/>
    <lineage>
        <taxon>Bacteria</taxon>
        <taxon>Pseudomonadati</taxon>
        <taxon>Bacteroidota</taxon>
        <taxon>Chitinophagia</taxon>
        <taxon>Chitinophagales</taxon>
        <taxon>Chitinophagaceae</taxon>
        <taxon>Paraflavisolibacter</taxon>
    </lineage>
</organism>
<dbReference type="SUPFAM" id="SSF53822">
    <property type="entry name" value="Periplasmic binding protein-like I"/>
    <property type="match status" value="1"/>
</dbReference>
<dbReference type="SMART" id="SM00345">
    <property type="entry name" value="HTH_GNTR"/>
    <property type="match status" value="1"/>
</dbReference>
<dbReference type="InterPro" id="IPR036390">
    <property type="entry name" value="WH_DNA-bd_sf"/>
</dbReference>
<reference evidence="5" key="2">
    <citation type="submission" date="2023-04" db="EMBL/GenBank/DDBJ databases">
        <title>Paracnuella aquatica gen. nov., sp. nov., a member of the family Chitinophagaceae isolated from a hot spring.</title>
        <authorList>
            <person name="Wang C."/>
        </authorList>
    </citation>
    <scope>NUCLEOTIDE SEQUENCE</scope>
    <source>
        <strain evidence="5">LB-8</strain>
    </source>
</reference>
<dbReference type="InterPro" id="IPR028082">
    <property type="entry name" value="Peripla_BP_I"/>
</dbReference>
<dbReference type="GO" id="GO:0003700">
    <property type="term" value="F:DNA-binding transcription factor activity"/>
    <property type="evidence" value="ECO:0007669"/>
    <property type="project" value="InterPro"/>
</dbReference>
<evidence type="ECO:0000313" key="5">
    <source>
        <dbReference type="EMBL" id="MCU7549805.1"/>
    </source>
</evidence>
<dbReference type="EMBL" id="JAOTIF010000007">
    <property type="protein sequence ID" value="MCU7549805.1"/>
    <property type="molecule type" value="Genomic_DNA"/>
</dbReference>
<reference evidence="5" key="1">
    <citation type="submission" date="2022-09" db="EMBL/GenBank/DDBJ databases">
        <authorList>
            <person name="Yuan C."/>
            <person name="Ke Z."/>
        </authorList>
    </citation>
    <scope>NUCLEOTIDE SEQUENCE</scope>
    <source>
        <strain evidence="5">LB-8</strain>
    </source>
</reference>
<dbReference type="GO" id="GO:0003677">
    <property type="term" value="F:DNA binding"/>
    <property type="evidence" value="ECO:0007669"/>
    <property type="project" value="UniProtKB-KW"/>
</dbReference>
<evidence type="ECO:0000313" key="6">
    <source>
        <dbReference type="Proteomes" id="UP001155483"/>
    </source>
</evidence>
<dbReference type="PRINTS" id="PR00035">
    <property type="entry name" value="HTHGNTR"/>
</dbReference>
<dbReference type="PROSITE" id="PS50949">
    <property type="entry name" value="HTH_GNTR"/>
    <property type="match status" value="1"/>
</dbReference>
<dbReference type="PANTHER" id="PTHR38445:SF10">
    <property type="entry name" value="GNTR-FAMILY TRANSCRIPTIONAL REGULATOR"/>
    <property type="match status" value="1"/>
</dbReference>
<dbReference type="Gene3D" id="1.10.10.10">
    <property type="entry name" value="Winged helix-like DNA-binding domain superfamily/Winged helix DNA-binding domain"/>
    <property type="match status" value="1"/>
</dbReference>
<comment type="caution">
    <text evidence="5">The sequence shown here is derived from an EMBL/GenBank/DDBJ whole genome shotgun (WGS) entry which is preliminary data.</text>
</comment>
<name>A0A9X2XVU0_9BACT</name>
<evidence type="ECO:0000256" key="3">
    <source>
        <dbReference type="ARBA" id="ARBA00023163"/>
    </source>
</evidence>
<keyword evidence="6" id="KW-1185">Reference proteome</keyword>
<dbReference type="AlphaFoldDB" id="A0A9X2XVU0"/>
<dbReference type="CDD" id="cd07377">
    <property type="entry name" value="WHTH_GntR"/>
    <property type="match status" value="1"/>
</dbReference>
<dbReference type="InterPro" id="IPR036388">
    <property type="entry name" value="WH-like_DNA-bd_sf"/>
</dbReference>
<proteinExistence type="predicted"/>
<dbReference type="InterPro" id="IPR000524">
    <property type="entry name" value="Tscrpt_reg_HTH_GntR"/>
</dbReference>
<protein>
    <submittedName>
        <fullName evidence="5">GntR family transcriptional regulator</fullName>
    </submittedName>
</protein>
<evidence type="ECO:0000256" key="2">
    <source>
        <dbReference type="ARBA" id="ARBA00023125"/>
    </source>
</evidence>
<dbReference type="RefSeq" id="WP_279297244.1">
    <property type="nucleotide sequence ID" value="NZ_JAOTIF010000007.1"/>
</dbReference>
<dbReference type="PANTHER" id="PTHR38445">
    <property type="entry name" value="HTH-TYPE TRANSCRIPTIONAL REPRESSOR YTRA"/>
    <property type="match status" value="1"/>
</dbReference>
<feature type="domain" description="HTH gntR-type" evidence="4">
    <location>
        <begin position="11"/>
        <end position="79"/>
    </location>
</feature>
<dbReference type="Proteomes" id="UP001155483">
    <property type="component" value="Unassembled WGS sequence"/>
</dbReference>
<gene>
    <name evidence="5" type="ORF">OCK74_11805</name>
</gene>
<sequence length="335" mass="38522">MQRIKINNNKLPKVKQIVLAIVAQIEKGKLLKDERLPSINEFSEQYSVARDTVEKAYKDLKEQGYIISVAAKGYFVQGKKDQRIKVLLVFNKLSSYKKMVYDSMLQTLGEKAKVDLQIHHYDPHLLKEILETSQGAYHYYVIMPHFFHGAEKEVCLSVLKMIPENELILLDKHVPELEGNHISIYQDFKWDIYYALKEAADLMKKYDRLVLVFPKYSHHPTEITEGVLQFCLEHQKGFSVVSSVGEEALLPQTAYIVITESDLALLIKKVRNSTYQLGQEIGIISFNETVFKELLDITVISTDFEEMGRSAACQILNGQVKKAKNPFHLILRKSL</sequence>